<accession>A0A158NMR8</accession>
<dbReference type="Pfam" id="PF05485">
    <property type="entry name" value="THAP"/>
    <property type="match status" value="1"/>
</dbReference>
<evidence type="ECO:0000313" key="7">
    <source>
        <dbReference type="Proteomes" id="UP000005205"/>
    </source>
</evidence>
<reference evidence="6" key="2">
    <citation type="submission" date="2016-04" db="UniProtKB">
        <authorList>
            <consortium name="EnsemblMetazoa"/>
        </authorList>
    </citation>
    <scope>IDENTIFICATION</scope>
</reference>
<dbReference type="AlphaFoldDB" id="A0A158NMR8"/>
<evidence type="ECO:0000256" key="2">
    <source>
        <dbReference type="ARBA" id="ARBA00022771"/>
    </source>
</evidence>
<evidence type="ECO:0000259" key="5">
    <source>
        <dbReference type="Pfam" id="PF05485"/>
    </source>
</evidence>
<evidence type="ECO:0000313" key="6">
    <source>
        <dbReference type="EnsemblMetazoa" id="XP_012058826.1"/>
    </source>
</evidence>
<dbReference type="InterPro" id="IPR038441">
    <property type="entry name" value="THAP_Znf_sf"/>
</dbReference>
<keyword evidence="1" id="KW-0479">Metal-binding</keyword>
<evidence type="ECO:0000256" key="4">
    <source>
        <dbReference type="ARBA" id="ARBA00023125"/>
    </source>
</evidence>
<proteinExistence type="predicted"/>
<dbReference type="OrthoDB" id="7553461at2759"/>
<dbReference type="InParanoid" id="A0A158NMR8"/>
<dbReference type="Proteomes" id="UP000005205">
    <property type="component" value="Unassembled WGS sequence"/>
</dbReference>
<evidence type="ECO:0000256" key="1">
    <source>
        <dbReference type="ARBA" id="ARBA00022723"/>
    </source>
</evidence>
<keyword evidence="7" id="KW-1185">Reference proteome</keyword>
<name>A0A158NMR8_ATTCE</name>
<keyword evidence="4" id="KW-0238">DNA-binding</keyword>
<dbReference type="GO" id="GO:0008270">
    <property type="term" value="F:zinc ion binding"/>
    <property type="evidence" value="ECO:0007669"/>
    <property type="project" value="UniProtKB-KW"/>
</dbReference>
<evidence type="ECO:0000256" key="3">
    <source>
        <dbReference type="ARBA" id="ARBA00022833"/>
    </source>
</evidence>
<gene>
    <name evidence="6" type="primary">105622001</name>
</gene>
<dbReference type="EnsemblMetazoa" id="XM_012203436.1">
    <property type="protein sequence ID" value="XP_012058826.1"/>
    <property type="gene ID" value="LOC105622001"/>
</dbReference>
<organism evidence="6 7">
    <name type="scientific">Atta cephalotes</name>
    <name type="common">Leafcutter ant</name>
    <dbReference type="NCBI Taxonomy" id="12957"/>
    <lineage>
        <taxon>Eukaryota</taxon>
        <taxon>Metazoa</taxon>
        <taxon>Ecdysozoa</taxon>
        <taxon>Arthropoda</taxon>
        <taxon>Hexapoda</taxon>
        <taxon>Insecta</taxon>
        <taxon>Pterygota</taxon>
        <taxon>Neoptera</taxon>
        <taxon>Endopterygota</taxon>
        <taxon>Hymenoptera</taxon>
        <taxon>Apocrita</taxon>
        <taxon>Aculeata</taxon>
        <taxon>Formicoidea</taxon>
        <taxon>Formicidae</taxon>
        <taxon>Myrmicinae</taxon>
        <taxon>Atta</taxon>
    </lineage>
</organism>
<reference evidence="7" key="1">
    <citation type="journal article" date="2011" name="PLoS Genet.">
        <title>The genome sequence of the leaf-cutter ant Atta cephalotes reveals insights into its obligate symbiotic lifestyle.</title>
        <authorList>
            <person name="Suen G."/>
            <person name="Teiling C."/>
            <person name="Li L."/>
            <person name="Holt C."/>
            <person name="Abouheif E."/>
            <person name="Bornberg-Bauer E."/>
            <person name="Bouffard P."/>
            <person name="Caldera E.J."/>
            <person name="Cash E."/>
            <person name="Cavanaugh A."/>
            <person name="Denas O."/>
            <person name="Elhaik E."/>
            <person name="Fave M.J."/>
            <person name="Gadau J."/>
            <person name="Gibson J.D."/>
            <person name="Graur D."/>
            <person name="Grubbs K.J."/>
            <person name="Hagen D.E."/>
            <person name="Harkins T.T."/>
            <person name="Helmkampf M."/>
            <person name="Hu H."/>
            <person name="Johnson B.R."/>
            <person name="Kim J."/>
            <person name="Marsh S.E."/>
            <person name="Moeller J.A."/>
            <person name="Munoz-Torres M.C."/>
            <person name="Murphy M.C."/>
            <person name="Naughton M.C."/>
            <person name="Nigam S."/>
            <person name="Overson R."/>
            <person name="Rajakumar R."/>
            <person name="Reese J.T."/>
            <person name="Scott J.J."/>
            <person name="Smith C.R."/>
            <person name="Tao S."/>
            <person name="Tsutsui N.D."/>
            <person name="Viljakainen L."/>
            <person name="Wissler L."/>
            <person name="Yandell M.D."/>
            <person name="Zimmer F."/>
            <person name="Taylor J."/>
            <person name="Slater S.C."/>
            <person name="Clifton S.W."/>
            <person name="Warren W.C."/>
            <person name="Elsik C.G."/>
            <person name="Smith C.D."/>
            <person name="Weinstock G.M."/>
            <person name="Gerardo N.M."/>
            <person name="Currie C.R."/>
        </authorList>
    </citation>
    <scope>NUCLEOTIDE SEQUENCE [LARGE SCALE GENOMIC DNA]</scope>
</reference>
<keyword evidence="2" id="KW-0863">Zinc-finger</keyword>
<dbReference type="GO" id="GO:0003677">
    <property type="term" value="F:DNA binding"/>
    <property type="evidence" value="ECO:0007669"/>
    <property type="project" value="UniProtKB-KW"/>
</dbReference>
<dbReference type="EMBL" id="ADTU01002431">
    <property type="status" value="NOT_ANNOTATED_CDS"/>
    <property type="molecule type" value="Genomic_DNA"/>
</dbReference>
<dbReference type="KEGG" id="acep:105622001"/>
<keyword evidence="3" id="KW-0862">Zinc</keyword>
<protein>
    <recommendedName>
        <fullName evidence="5">THAP-type domain-containing protein</fullName>
    </recommendedName>
</protein>
<dbReference type="Gene3D" id="6.20.210.20">
    <property type="entry name" value="THAP domain"/>
    <property type="match status" value="1"/>
</dbReference>
<feature type="domain" description="THAP-type" evidence="5">
    <location>
        <begin position="28"/>
        <end position="115"/>
    </location>
</feature>
<sequence length="127" mass="14927">MISVTVRELYLNVEVNKISCFINNGLLHGCNFRRDKKGTARKSLFTSRTNDMFTSWYNIMSTKNIKINRNSRVCELHFKSEDIIKEDVFMQADGKIIYVTRKNPKLKEEAVPLIFPIKKTPYFEPME</sequence>
<dbReference type="SUPFAM" id="SSF57716">
    <property type="entry name" value="Glucocorticoid receptor-like (DNA-binding domain)"/>
    <property type="match status" value="1"/>
</dbReference>
<dbReference type="InterPro" id="IPR006612">
    <property type="entry name" value="THAP_Znf"/>
</dbReference>